<comment type="caution">
    <text evidence="1">The sequence shown here is derived from an EMBL/GenBank/DDBJ whole genome shotgun (WGS) entry which is preliminary data.</text>
</comment>
<keyword evidence="1" id="KW-0808">Transferase</keyword>
<reference evidence="1 2" key="1">
    <citation type="journal article" date="2015" name="Mol. Biochem. Parasitol.">
        <title>Identification of polymorphic genes for use in assemblage B genotyping assays through comparative genomics of multiple assemblage B Giardia duodenalis isolates.</title>
        <authorList>
            <person name="Wielinga C."/>
            <person name="Thompson R.C."/>
            <person name="Monis P."/>
            <person name="Ryan U."/>
        </authorList>
    </citation>
    <scope>NUCLEOTIDE SEQUENCE [LARGE SCALE GENOMIC DNA]</scope>
    <source>
        <strain evidence="1 2">BAH15c1</strain>
    </source>
</reference>
<name>A0A132NV95_GIAIN</name>
<dbReference type="EMBL" id="JXTI01000048">
    <property type="protein sequence ID" value="KWX13985.1"/>
    <property type="molecule type" value="Genomic_DNA"/>
</dbReference>
<protein>
    <submittedName>
        <fullName evidence="1">Serine/threonine protein kinase</fullName>
    </submittedName>
</protein>
<dbReference type="GO" id="GO:0004674">
    <property type="term" value="F:protein serine/threonine kinase activity"/>
    <property type="evidence" value="ECO:0007669"/>
    <property type="project" value="UniProtKB-KW"/>
</dbReference>
<keyword evidence="1" id="KW-0723">Serine/threonine-protein kinase</keyword>
<organism evidence="1 2">
    <name type="scientific">Giardia duodenalis assemblage B</name>
    <dbReference type="NCBI Taxonomy" id="1394984"/>
    <lineage>
        <taxon>Eukaryota</taxon>
        <taxon>Metamonada</taxon>
        <taxon>Diplomonadida</taxon>
        <taxon>Hexamitidae</taxon>
        <taxon>Giardiinae</taxon>
        <taxon>Giardia</taxon>
    </lineage>
</organism>
<proteinExistence type="predicted"/>
<sequence>MQQLPQEPVHSFSKCLEQTYNIKISNQSIC</sequence>
<gene>
    <name evidence="1" type="ORF">QR46_2011</name>
</gene>
<evidence type="ECO:0000313" key="2">
    <source>
        <dbReference type="Proteomes" id="UP000070089"/>
    </source>
</evidence>
<dbReference type="Proteomes" id="UP000070089">
    <property type="component" value="Unassembled WGS sequence"/>
</dbReference>
<dbReference type="VEuPathDB" id="GiardiaDB:QR46_2011"/>
<evidence type="ECO:0000313" key="1">
    <source>
        <dbReference type="EMBL" id="KWX13985.1"/>
    </source>
</evidence>
<accession>A0A132NV95</accession>
<keyword evidence="1" id="KW-0418">Kinase</keyword>
<dbReference type="AlphaFoldDB" id="A0A132NV95"/>